<organism evidence="1 2">
    <name type="scientific">Meloidogyne enterolobii</name>
    <name type="common">Root-knot nematode worm</name>
    <name type="synonym">Meloidogyne mayaguensis</name>
    <dbReference type="NCBI Taxonomy" id="390850"/>
    <lineage>
        <taxon>Eukaryota</taxon>
        <taxon>Metazoa</taxon>
        <taxon>Ecdysozoa</taxon>
        <taxon>Nematoda</taxon>
        <taxon>Chromadorea</taxon>
        <taxon>Rhabditida</taxon>
        <taxon>Tylenchina</taxon>
        <taxon>Tylenchomorpha</taxon>
        <taxon>Tylenchoidea</taxon>
        <taxon>Meloidogynidae</taxon>
        <taxon>Meloidogyninae</taxon>
        <taxon>Meloidogyne</taxon>
    </lineage>
</organism>
<name>A0ACB0YUJ3_MELEN</name>
<proteinExistence type="predicted"/>
<reference evidence="1" key="1">
    <citation type="submission" date="2023-11" db="EMBL/GenBank/DDBJ databases">
        <authorList>
            <person name="Poullet M."/>
        </authorList>
    </citation>
    <scope>NUCLEOTIDE SEQUENCE</scope>
    <source>
        <strain evidence="1">E1834</strain>
    </source>
</reference>
<evidence type="ECO:0000313" key="2">
    <source>
        <dbReference type="Proteomes" id="UP001497535"/>
    </source>
</evidence>
<evidence type="ECO:0000313" key="1">
    <source>
        <dbReference type="EMBL" id="CAK5063398.1"/>
    </source>
</evidence>
<accession>A0ACB0YUJ3</accession>
<gene>
    <name evidence="1" type="ORF">MENTE1834_LOCUS16766</name>
</gene>
<sequence>MSLEKAKLIQQRFPTFGSLIQFYKNEGKDINEEIPTLPESITKVLNVFMKSALKNDDF</sequence>
<dbReference type="EMBL" id="CAVMJV010000018">
    <property type="protein sequence ID" value="CAK5063398.1"/>
    <property type="molecule type" value="Genomic_DNA"/>
</dbReference>
<protein>
    <submittedName>
        <fullName evidence="1">Uncharacterized protein</fullName>
    </submittedName>
</protein>
<dbReference type="Proteomes" id="UP001497535">
    <property type="component" value="Unassembled WGS sequence"/>
</dbReference>
<comment type="caution">
    <text evidence="1">The sequence shown here is derived from an EMBL/GenBank/DDBJ whole genome shotgun (WGS) entry which is preliminary data.</text>
</comment>
<keyword evidence="2" id="KW-1185">Reference proteome</keyword>